<feature type="compositionally biased region" description="Low complexity" evidence="1">
    <location>
        <begin position="298"/>
        <end position="310"/>
    </location>
</feature>
<feature type="compositionally biased region" description="Acidic residues" evidence="1">
    <location>
        <begin position="271"/>
        <end position="283"/>
    </location>
</feature>
<keyword evidence="2" id="KW-1133">Transmembrane helix</keyword>
<evidence type="ECO:0008006" key="5">
    <source>
        <dbReference type="Google" id="ProtNLM"/>
    </source>
</evidence>
<keyword evidence="2" id="KW-0472">Membrane</keyword>
<dbReference type="AlphaFoldDB" id="A0A9D2EDU8"/>
<evidence type="ECO:0000256" key="2">
    <source>
        <dbReference type="SAM" id="Phobius"/>
    </source>
</evidence>
<evidence type="ECO:0000313" key="4">
    <source>
        <dbReference type="Proteomes" id="UP000824037"/>
    </source>
</evidence>
<name>A0A9D2EDU8_9MICO</name>
<dbReference type="Proteomes" id="UP000824037">
    <property type="component" value="Unassembled WGS sequence"/>
</dbReference>
<accession>A0A9D2EDU8</accession>
<keyword evidence="2" id="KW-0812">Transmembrane</keyword>
<feature type="region of interest" description="Disordered" evidence="1">
    <location>
        <begin position="268"/>
        <end position="323"/>
    </location>
</feature>
<feature type="non-terminal residue" evidence="3">
    <location>
        <position position="1"/>
    </location>
</feature>
<evidence type="ECO:0000313" key="3">
    <source>
        <dbReference type="EMBL" id="HIZ35521.1"/>
    </source>
</evidence>
<evidence type="ECO:0000256" key="1">
    <source>
        <dbReference type="SAM" id="MobiDB-lite"/>
    </source>
</evidence>
<gene>
    <name evidence="3" type="ORF">H9815_07060</name>
</gene>
<sequence length="352" mass="35862">DRIELLHIKDATGLGSQDGPSFVNLGEGEMALQEILAVAQDAPIAYYALEYDLAADGEGFATSGFEYLTGIAAGQPEPEEPVQVTPEEVTFTDEPGTEDDSFTVPEVEGVQYLLEGEVIEAGTHAGAGSVTITAQALQGYELAEGATAEWSHTFDTTGGPGEPVEVVPEEVIFTDEPGTDSDSFTIPEVEGVEYVLLGESAGASPGPAGARSVFARDIATALVPTPGEVLTPGTYAAQGSVTIIARAAEGYVLGEGATTEWTFEFSAAGEPGEEPTDPGEEPTDPGADPTAPGEDPSDPGAGPSEPGEAPTDGSAGGDLPETGADVAMLTGLAALLLLVGTGIAIKARRQHT</sequence>
<dbReference type="EMBL" id="DXBY01000120">
    <property type="protein sequence ID" value="HIZ35521.1"/>
    <property type="molecule type" value="Genomic_DNA"/>
</dbReference>
<proteinExistence type="predicted"/>
<reference evidence="3" key="1">
    <citation type="journal article" date="2021" name="PeerJ">
        <title>Extensive microbial diversity within the chicken gut microbiome revealed by metagenomics and culture.</title>
        <authorList>
            <person name="Gilroy R."/>
            <person name="Ravi A."/>
            <person name="Getino M."/>
            <person name="Pursley I."/>
            <person name="Horton D.L."/>
            <person name="Alikhan N.F."/>
            <person name="Baker D."/>
            <person name="Gharbi K."/>
            <person name="Hall N."/>
            <person name="Watson M."/>
            <person name="Adriaenssens E.M."/>
            <person name="Foster-Nyarko E."/>
            <person name="Jarju S."/>
            <person name="Secka A."/>
            <person name="Antonio M."/>
            <person name="Oren A."/>
            <person name="Chaudhuri R.R."/>
            <person name="La Ragione R."/>
            <person name="Hildebrand F."/>
            <person name="Pallen M.J."/>
        </authorList>
    </citation>
    <scope>NUCLEOTIDE SEQUENCE</scope>
    <source>
        <strain evidence="3">ChiGjej4B4-7305</strain>
    </source>
</reference>
<feature type="transmembrane region" description="Helical" evidence="2">
    <location>
        <begin position="326"/>
        <end position="345"/>
    </location>
</feature>
<organism evidence="3 4">
    <name type="scientific">Candidatus Ruania gallistercoris</name>
    <dbReference type="NCBI Taxonomy" id="2838746"/>
    <lineage>
        <taxon>Bacteria</taxon>
        <taxon>Bacillati</taxon>
        <taxon>Actinomycetota</taxon>
        <taxon>Actinomycetes</taxon>
        <taxon>Micrococcales</taxon>
        <taxon>Ruaniaceae</taxon>
        <taxon>Ruania</taxon>
    </lineage>
</organism>
<protein>
    <recommendedName>
        <fullName evidence="5">LPXTG cell wall anchor domain-containing protein</fullName>
    </recommendedName>
</protein>
<reference evidence="3" key="2">
    <citation type="submission" date="2021-04" db="EMBL/GenBank/DDBJ databases">
        <authorList>
            <person name="Gilroy R."/>
        </authorList>
    </citation>
    <scope>NUCLEOTIDE SEQUENCE</scope>
    <source>
        <strain evidence="3">ChiGjej4B4-7305</strain>
    </source>
</reference>
<comment type="caution">
    <text evidence="3">The sequence shown here is derived from an EMBL/GenBank/DDBJ whole genome shotgun (WGS) entry which is preliminary data.</text>
</comment>